<protein>
    <submittedName>
        <fullName evidence="1">Uncharacterized protein</fullName>
    </submittedName>
</protein>
<dbReference type="Proteomes" id="UP000769157">
    <property type="component" value="Unassembled WGS sequence"/>
</dbReference>
<sequence>MMTRILCNSSSSIFKNLLGFSSIPQRWIRSSDVNRVCLLEATKINTGFVGECCLMAINAGLFMVFINGQNARLSGNPSMYICNGTGRTLGGKLNKPSLTPSHPAMSMALETAVDSPNSLTGRLVKEEIKFNLLTMISRIGPLSLASK</sequence>
<proteinExistence type="predicted"/>
<dbReference type="RefSeq" id="XP_046062884.1">
    <property type="nucleotide sequence ID" value="XM_046203071.1"/>
</dbReference>
<accession>A0A9P8PBE6</accession>
<reference evidence="1" key="1">
    <citation type="journal article" date="2021" name="Open Biol.">
        <title>Shared evolutionary footprints suggest mitochondrial oxidative damage underlies multiple complex I losses in fungi.</title>
        <authorList>
            <person name="Schikora-Tamarit M.A."/>
            <person name="Marcet-Houben M."/>
            <person name="Nosek J."/>
            <person name="Gabaldon T."/>
        </authorList>
    </citation>
    <scope>NUCLEOTIDE SEQUENCE</scope>
    <source>
        <strain evidence="1">CBS6075</strain>
    </source>
</reference>
<dbReference type="GeneID" id="70234191"/>
<dbReference type="EMBL" id="JAEUBE010000158">
    <property type="protein sequence ID" value="KAH3668470.1"/>
    <property type="molecule type" value="Genomic_DNA"/>
</dbReference>
<gene>
    <name evidence="1" type="ORF">OGAPHI_002224</name>
</gene>
<reference evidence="1" key="2">
    <citation type="submission" date="2021-01" db="EMBL/GenBank/DDBJ databases">
        <authorList>
            <person name="Schikora-Tamarit M.A."/>
        </authorList>
    </citation>
    <scope>NUCLEOTIDE SEQUENCE</scope>
    <source>
        <strain evidence="1">CBS6075</strain>
    </source>
</reference>
<name>A0A9P8PBE6_9ASCO</name>
<organism evidence="1 2">
    <name type="scientific">Ogataea philodendri</name>
    <dbReference type="NCBI Taxonomy" id="1378263"/>
    <lineage>
        <taxon>Eukaryota</taxon>
        <taxon>Fungi</taxon>
        <taxon>Dikarya</taxon>
        <taxon>Ascomycota</taxon>
        <taxon>Saccharomycotina</taxon>
        <taxon>Pichiomycetes</taxon>
        <taxon>Pichiales</taxon>
        <taxon>Pichiaceae</taxon>
        <taxon>Ogataea</taxon>
    </lineage>
</organism>
<comment type="caution">
    <text evidence="1">The sequence shown here is derived from an EMBL/GenBank/DDBJ whole genome shotgun (WGS) entry which is preliminary data.</text>
</comment>
<evidence type="ECO:0000313" key="1">
    <source>
        <dbReference type="EMBL" id="KAH3668470.1"/>
    </source>
</evidence>
<dbReference type="AlphaFoldDB" id="A0A9P8PBE6"/>
<keyword evidence="2" id="KW-1185">Reference proteome</keyword>
<evidence type="ECO:0000313" key="2">
    <source>
        <dbReference type="Proteomes" id="UP000769157"/>
    </source>
</evidence>